<dbReference type="NCBIfam" id="TIGR02098">
    <property type="entry name" value="MJ0042_CXXC"/>
    <property type="match status" value="1"/>
</dbReference>
<dbReference type="Proteomes" id="UP000295696">
    <property type="component" value="Unassembled WGS sequence"/>
</dbReference>
<dbReference type="Pfam" id="PF13717">
    <property type="entry name" value="Zn_ribbon_4"/>
    <property type="match status" value="1"/>
</dbReference>
<feature type="compositionally biased region" description="Acidic residues" evidence="1">
    <location>
        <begin position="106"/>
        <end position="116"/>
    </location>
</feature>
<reference evidence="4 5" key="1">
    <citation type="submission" date="2019-03" db="EMBL/GenBank/DDBJ databases">
        <title>Genomic Encyclopedia of Type Strains, Phase IV (KMG-IV): sequencing the most valuable type-strain genomes for metagenomic binning, comparative biology and taxonomic classification.</title>
        <authorList>
            <person name="Goeker M."/>
        </authorList>
    </citation>
    <scope>NUCLEOTIDE SEQUENCE [LARGE SCALE GENOMIC DNA]</scope>
    <source>
        <strain evidence="4 5">DSM 104836</strain>
    </source>
</reference>
<gene>
    <name evidence="4" type="ORF">EDD52_11614</name>
</gene>
<evidence type="ECO:0000313" key="5">
    <source>
        <dbReference type="Proteomes" id="UP000295696"/>
    </source>
</evidence>
<feature type="compositionally biased region" description="Low complexity" evidence="1">
    <location>
        <begin position="72"/>
        <end position="91"/>
    </location>
</feature>
<comment type="caution">
    <text evidence="4">The sequence shown here is derived from an EMBL/GenBank/DDBJ whole genome shotgun (WGS) entry which is preliminary data.</text>
</comment>
<sequence length="316" mass="33356">MGVGGLMLQNEGSVKERTGVTMRLTCPNCSAQYEVPGEVIPQDGRDVQCSDCGHTWFQTRAETNAPAEDSADQAPDLDAAAAAASEQSAEPTSEGDAKEQLTADTWAEDYEDEPADVDTAPLPQPARRSLDPGVADVLRAEAERESRVRAAEGSLESQPELGLDSATHDDAASRRARLARERMARIQSKDRSAGAATAAAAGAAGSAAEAADLPDIEKINSTLRASSEPRALETPQGGLKEGGSGFARGFVSMLLLMAVLIGIYVMAPTIKGWVPELSGLMDSYVSEVDKLRLWLSGVTQSMLTWLDGMSSETATQ</sequence>
<dbReference type="AlphaFoldDB" id="A0A4R3J4B1"/>
<feature type="domain" description="Zinc finger/thioredoxin putative" evidence="3">
    <location>
        <begin position="22"/>
        <end position="57"/>
    </location>
</feature>
<keyword evidence="2" id="KW-1133">Transmembrane helix</keyword>
<feature type="compositionally biased region" description="Basic and acidic residues" evidence="1">
    <location>
        <begin position="166"/>
        <end position="178"/>
    </location>
</feature>
<keyword evidence="2" id="KW-0472">Membrane</keyword>
<evidence type="ECO:0000256" key="2">
    <source>
        <dbReference type="SAM" id="Phobius"/>
    </source>
</evidence>
<name>A0A4R3J4B1_9RHOB</name>
<dbReference type="InterPro" id="IPR011723">
    <property type="entry name" value="Znf/thioredoxin_put"/>
</dbReference>
<proteinExistence type="predicted"/>
<accession>A0A4R3J4B1</accession>
<evidence type="ECO:0000259" key="3">
    <source>
        <dbReference type="Pfam" id="PF13717"/>
    </source>
</evidence>
<evidence type="ECO:0000256" key="1">
    <source>
        <dbReference type="SAM" id="MobiDB-lite"/>
    </source>
</evidence>
<keyword evidence="5" id="KW-1185">Reference proteome</keyword>
<evidence type="ECO:0000313" key="4">
    <source>
        <dbReference type="EMBL" id="TCS60004.1"/>
    </source>
</evidence>
<organism evidence="4 5">
    <name type="scientific">Primorskyibacter sedentarius</name>
    <dbReference type="NCBI Taxonomy" id="745311"/>
    <lineage>
        <taxon>Bacteria</taxon>
        <taxon>Pseudomonadati</taxon>
        <taxon>Pseudomonadota</taxon>
        <taxon>Alphaproteobacteria</taxon>
        <taxon>Rhodobacterales</taxon>
        <taxon>Roseobacteraceae</taxon>
        <taxon>Primorskyibacter</taxon>
    </lineage>
</organism>
<protein>
    <submittedName>
        <fullName evidence="4">Putative Zn finger-like uncharacterized protein</fullName>
    </submittedName>
</protein>
<dbReference type="EMBL" id="SLZU01000016">
    <property type="protein sequence ID" value="TCS60004.1"/>
    <property type="molecule type" value="Genomic_DNA"/>
</dbReference>
<keyword evidence="2" id="KW-0812">Transmembrane</keyword>
<feature type="transmembrane region" description="Helical" evidence="2">
    <location>
        <begin position="246"/>
        <end position="267"/>
    </location>
</feature>
<feature type="compositionally biased region" description="Basic and acidic residues" evidence="1">
    <location>
        <begin position="138"/>
        <end position="150"/>
    </location>
</feature>
<feature type="region of interest" description="Disordered" evidence="1">
    <location>
        <begin position="63"/>
        <end position="178"/>
    </location>
</feature>